<dbReference type="RefSeq" id="WP_028687081.1">
    <property type="nucleotide sequence ID" value="NZ_BQHM01000007.1"/>
</dbReference>
<name>A0A7S9L5Z0_9PSED</name>
<evidence type="ECO:0008006" key="4">
    <source>
        <dbReference type="Google" id="ProtNLM"/>
    </source>
</evidence>
<evidence type="ECO:0000313" key="2">
    <source>
        <dbReference type="EMBL" id="QPH48170.1"/>
    </source>
</evidence>
<organism evidence="2 3">
    <name type="scientific">Pseudomonas fulva</name>
    <dbReference type="NCBI Taxonomy" id="47880"/>
    <lineage>
        <taxon>Bacteria</taxon>
        <taxon>Pseudomonadati</taxon>
        <taxon>Pseudomonadota</taxon>
        <taxon>Gammaproteobacteria</taxon>
        <taxon>Pseudomonadales</taxon>
        <taxon>Pseudomonadaceae</taxon>
        <taxon>Pseudomonas</taxon>
    </lineage>
</organism>
<dbReference type="EMBL" id="CP064946">
    <property type="protein sequence ID" value="QPH48170.1"/>
    <property type="molecule type" value="Genomic_DNA"/>
</dbReference>
<feature type="transmembrane region" description="Helical" evidence="1">
    <location>
        <begin position="65"/>
        <end position="92"/>
    </location>
</feature>
<dbReference type="GeneID" id="93443462"/>
<proteinExistence type="predicted"/>
<accession>A0A7S9L5Z0</accession>
<dbReference type="AlphaFoldDB" id="A0A7S9L5Z0"/>
<reference evidence="2 3" key="1">
    <citation type="submission" date="2020-11" db="EMBL/GenBank/DDBJ databases">
        <title>Pseudomonas fulva producing VIM-24.</title>
        <authorList>
            <person name="Liu S."/>
        </authorList>
    </citation>
    <scope>NUCLEOTIDE SEQUENCE [LARGE SCALE GENOMIC DNA]</scope>
    <source>
        <strain evidence="2 3">ZDHY414</strain>
    </source>
</reference>
<feature type="transmembrane region" description="Helical" evidence="1">
    <location>
        <begin position="34"/>
        <end position="53"/>
    </location>
</feature>
<evidence type="ECO:0000256" key="1">
    <source>
        <dbReference type="SAM" id="Phobius"/>
    </source>
</evidence>
<keyword evidence="1" id="KW-1133">Transmembrane helix</keyword>
<dbReference type="Proteomes" id="UP000594430">
    <property type="component" value="Chromosome"/>
</dbReference>
<evidence type="ECO:0000313" key="3">
    <source>
        <dbReference type="Proteomes" id="UP000594430"/>
    </source>
</evidence>
<keyword evidence="1" id="KW-0472">Membrane</keyword>
<protein>
    <recommendedName>
        <fullName evidence="4">Transmembrane protein</fullName>
    </recommendedName>
</protein>
<keyword evidence="1" id="KW-0812">Transmembrane</keyword>
<gene>
    <name evidence="2" type="ORF">IZU98_17480</name>
</gene>
<sequence length="225" mass="23769">MDNSGANDDLAYLQVHAVGPDESFELREHSLGKALACAIIGLVALGLGGWLASLPMVFGPQTSTAVVVLLWAFGAGLAGIGLVALVCAWALYQRHGQCALAVTRDTVSFANALAPVPWEAFEGFDVEQRRLSTHLVFSLAAFGAAPVLKASSFKALAAPDAQLIAGGLRLKVWACNFTLTGRRLTLAELVDVLYPYLQAAQARRTLAQLFPAVARQGDALRRAGP</sequence>